<reference evidence="7" key="1">
    <citation type="journal article" date="2014" name="Front. Microbiol.">
        <title>High frequency of phylogenetically diverse reductive dehalogenase-homologous genes in deep subseafloor sedimentary metagenomes.</title>
        <authorList>
            <person name="Kawai M."/>
            <person name="Futagami T."/>
            <person name="Toyoda A."/>
            <person name="Takaki Y."/>
            <person name="Nishi S."/>
            <person name="Hori S."/>
            <person name="Arai W."/>
            <person name="Tsubouchi T."/>
            <person name="Morono Y."/>
            <person name="Uchiyama I."/>
            <person name="Ito T."/>
            <person name="Fujiyama A."/>
            <person name="Inagaki F."/>
            <person name="Takami H."/>
        </authorList>
    </citation>
    <scope>NUCLEOTIDE SEQUENCE</scope>
    <source>
        <strain evidence="7">Expedition CK06-06</strain>
    </source>
</reference>
<dbReference type="Gene3D" id="3.20.70.20">
    <property type="match status" value="2"/>
</dbReference>
<dbReference type="EMBL" id="BARS01039257">
    <property type="protein sequence ID" value="GAG16854.1"/>
    <property type="molecule type" value="Genomic_DNA"/>
</dbReference>
<dbReference type="SUPFAM" id="SSF51998">
    <property type="entry name" value="PFL-like glycyl radical enzymes"/>
    <property type="match status" value="1"/>
</dbReference>
<dbReference type="PANTHER" id="PTHR43371">
    <property type="entry name" value="VITAMIN B12-DEPENDENT RIBONUCLEOTIDE REDUCTASE"/>
    <property type="match status" value="1"/>
</dbReference>
<keyword evidence="3" id="KW-0560">Oxidoreductase</keyword>
<sequence>MFYDRINEDNSLFPKIKIKAVNPCGEVPLPDWTCCNLGAINLSKLVKKDGSFNHKKYQDMLALGIRTLKNINAIGWYPFPEMTKQMKLLDLCGLGFFGFADALIMMGIYYDSKEALKFIDEIAQSYVQITNTKAKGSFYKRSQQPTGSLSIIADCSAGIEPVFERKFTRHLTVGVIPEGKKIYESKYCKTAHEISPESHLAIQARFQQYIDAGISKTINLPSNISVDNVRNIYYSAWKKSCKGITVFR</sequence>
<dbReference type="GO" id="GO:0031419">
    <property type="term" value="F:cobalamin binding"/>
    <property type="evidence" value="ECO:0007669"/>
    <property type="project" value="UniProtKB-KW"/>
</dbReference>
<feature type="domain" description="Ribonucleotide reductase large subunit C-terminal" evidence="6">
    <location>
        <begin position="1"/>
        <end position="124"/>
    </location>
</feature>
<evidence type="ECO:0000259" key="6">
    <source>
        <dbReference type="Pfam" id="PF02867"/>
    </source>
</evidence>
<keyword evidence="2" id="KW-0846">Cobalamin</keyword>
<dbReference type="GO" id="GO:0004748">
    <property type="term" value="F:ribonucleoside-diphosphate reductase activity, thioredoxin disulfide as acceptor"/>
    <property type="evidence" value="ECO:0007669"/>
    <property type="project" value="TreeGrafter"/>
</dbReference>
<name>X0VF47_9ZZZZ</name>
<keyword evidence="5" id="KW-0812">Transmembrane</keyword>
<evidence type="ECO:0000256" key="2">
    <source>
        <dbReference type="ARBA" id="ARBA00022628"/>
    </source>
</evidence>
<dbReference type="InterPro" id="IPR000788">
    <property type="entry name" value="RNR_lg_C"/>
</dbReference>
<keyword evidence="5" id="KW-1133">Transmembrane helix</keyword>
<dbReference type="PRINTS" id="PR01183">
    <property type="entry name" value="RIBORDTASEM1"/>
</dbReference>
<evidence type="ECO:0000256" key="3">
    <source>
        <dbReference type="ARBA" id="ARBA00023002"/>
    </source>
</evidence>
<feature type="domain" description="Ribonucleotide reductase large subunit C-terminal" evidence="6">
    <location>
        <begin position="186"/>
        <end position="246"/>
    </location>
</feature>
<organism evidence="7">
    <name type="scientific">marine sediment metagenome</name>
    <dbReference type="NCBI Taxonomy" id="412755"/>
    <lineage>
        <taxon>unclassified sequences</taxon>
        <taxon>metagenomes</taxon>
        <taxon>ecological metagenomes</taxon>
    </lineage>
</organism>
<feature type="transmembrane region" description="Helical" evidence="5">
    <location>
        <begin position="88"/>
        <end position="110"/>
    </location>
</feature>
<dbReference type="PANTHER" id="PTHR43371:SF1">
    <property type="entry name" value="RIBONUCLEOSIDE-DIPHOSPHATE REDUCTASE"/>
    <property type="match status" value="1"/>
</dbReference>
<feature type="non-terminal residue" evidence="7">
    <location>
        <position position="248"/>
    </location>
</feature>
<comment type="cofactor">
    <cofactor evidence="1">
        <name>adenosylcob(III)alamin</name>
        <dbReference type="ChEBI" id="CHEBI:18408"/>
    </cofactor>
</comment>
<dbReference type="AlphaFoldDB" id="X0VF47"/>
<evidence type="ECO:0000256" key="1">
    <source>
        <dbReference type="ARBA" id="ARBA00001922"/>
    </source>
</evidence>
<proteinExistence type="predicted"/>
<accession>X0VF47</accession>
<evidence type="ECO:0000256" key="5">
    <source>
        <dbReference type="SAM" id="Phobius"/>
    </source>
</evidence>
<keyword evidence="5" id="KW-0472">Membrane</keyword>
<comment type="caution">
    <text evidence="7">The sequence shown here is derived from an EMBL/GenBank/DDBJ whole genome shotgun (WGS) entry which is preliminary data.</text>
</comment>
<gene>
    <name evidence="7" type="ORF">S01H1_59964</name>
</gene>
<keyword evidence="4" id="KW-0170">Cobalt</keyword>
<dbReference type="Pfam" id="PF02867">
    <property type="entry name" value="Ribonuc_red_lgC"/>
    <property type="match status" value="2"/>
</dbReference>
<evidence type="ECO:0000313" key="7">
    <source>
        <dbReference type="EMBL" id="GAG16854.1"/>
    </source>
</evidence>
<evidence type="ECO:0000256" key="4">
    <source>
        <dbReference type="ARBA" id="ARBA00023285"/>
    </source>
</evidence>
<dbReference type="InterPro" id="IPR050862">
    <property type="entry name" value="RdRp_reductase_class-2"/>
</dbReference>
<protein>
    <recommendedName>
        <fullName evidence="6">Ribonucleotide reductase large subunit C-terminal domain-containing protein</fullName>
    </recommendedName>
</protein>